<dbReference type="EMBL" id="AK422252">
    <property type="protein sequence ID" value="BAN40745.1"/>
    <property type="molecule type" value="mRNA"/>
</dbReference>
<accession>S0B4E9</accession>
<dbReference type="VEuPathDB" id="AmoebaDB:EIN_018200"/>
<reference evidence="5" key="1">
    <citation type="submission" date="2012-06" db="EMBL/GenBank/DDBJ databases">
        <title>Short 5' UTR of Entamoeba genes.</title>
        <authorList>
            <person name="Hiranuka K."/>
            <person name="Kumagai M."/>
            <person name="Wakaguri H."/>
            <person name="Suzuki Y."/>
            <person name="Sugano S."/>
            <person name="Watanabe J."/>
            <person name="Makioka A."/>
        </authorList>
    </citation>
    <scope>NUCLEOTIDE SEQUENCE</scope>
    <source>
        <strain evidence="5">IP1</strain>
    </source>
</reference>
<dbReference type="InterPro" id="IPR037282">
    <property type="entry name" value="CapZ_alpha/beta"/>
</dbReference>
<name>S0B4E9_ENTIV</name>
<evidence type="ECO:0000313" key="5">
    <source>
        <dbReference type="EMBL" id="BAN41401.1"/>
    </source>
</evidence>
<dbReference type="SUPFAM" id="SSF90096">
    <property type="entry name" value="Subunits of heterodimeric actin filament capping protein Capz"/>
    <property type="match status" value="1"/>
</dbReference>
<evidence type="ECO:0000256" key="2">
    <source>
        <dbReference type="ARBA" id="ARBA00022467"/>
    </source>
</evidence>
<dbReference type="AlphaFoldDB" id="S0B4E9"/>
<organism evidence="5">
    <name type="scientific">Entamoeba invadens</name>
    <dbReference type="NCBI Taxonomy" id="33085"/>
    <lineage>
        <taxon>Eukaryota</taxon>
        <taxon>Amoebozoa</taxon>
        <taxon>Evosea</taxon>
        <taxon>Archamoebae</taxon>
        <taxon>Mastigamoebida</taxon>
        <taxon>Entamoebidae</taxon>
        <taxon>Entamoeba</taxon>
    </lineage>
</organism>
<sequence length="270" mass="30520">MSSQETKIVASFLKDSPPGEFNNVLKDCKQLVENDDIFQQCLPTCLHDYNTEQLTVVQDGSNNVIISKQTEKNPNEFIDPIHGKLMSFDHIKKAITSSSGLSEALPGSDSLRNSIQNKLDAYCREFYPKGAGVVMPKDANSYYVIISSADFKAAQFSNGKWRSEWTVTLNGSKASIEGRIRVQEHYFEDANIQMHTDVKKKATANASGDDQTAQSVISEIKKIEEQFQTELVKIFDTLSENCLKALRRQLPMSKQKINWQNWKAHKMMSK</sequence>
<dbReference type="Gene3D" id="3.90.1150.210">
    <property type="entry name" value="F-actin capping protein, beta subunit"/>
    <property type="match status" value="1"/>
</dbReference>
<comment type="subunit">
    <text evidence="4">Heterodimer of an alpha and a beta subunit.</text>
</comment>
<dbReference type="EMBL" id="AK422494">
    <property type="protein sequence ID" value="BAN40968.1"/>
    <property type="molecule type" value="mRNA"/>
</dbReference>
<protein>
    <recommendedName>
        <fullName evidence="4">F-actin-capping protein subunit alpha</fullName>
    </recommendedName>
</protein>
<dbReference type="GO" id="GO:0030036">
    <property type="term" value="P:actin cytoskeleton organization"/>
    <property type="evidence" value="ECO:0007669"/>
    <property type="project" value="TreeGrafter"/>
</dbReference>
<dbReference type="GO" id="GO:0030863">
    <property type="term" value="C:cortical cytoskeleton"/>
    <property type="evidence" value="ECO:0007669"/>
    <property type="project" value="TreeGrafter"/>
</dbReference>
<dbReference type="Gene3D" id="3.30.1140.60">
    <property type="entry name" value="F-actin capping protein, alpha subunit"/>
    <property type="match status" value="1"/>
</dbReference>
<dbReference type="InterPro" id="IPR042276">
    <property type="entry name" value="CapZ_alpha/beta_2"/>
</dbReference>
<dbReference type="InterPro" id="IPR002189">
    <property type="entry name" value="CapZ_alpha"/>
</dbReference>
<evidence type="ECO:0000256" key="4">
    <source>
        <dbReference type="RuleBase" id="RU365077"/>
    </source>
</evidence>
<proteinExistence type="evidence at transcript level"/>
<dbReference type="GO" id="GO:0051016">
    <property type="term" value="P:barbed-end actin filament capping"/>
    <property type="evidence" value="ECO:0007669"/>
    <property type="project" value="UniProtKB-UniRule"/>
</dbReference>
<dbReference type="Pfam" id="PF01267">
    <property type="entry name" value="F-actin_cap_A"/>
    <property type="match status" value="1"/>
</dbReference>
<dbReference type="FunFam" id="3.90.1150.210:FF:000003">
    <property type="entry name" value="F-actin-capping protein subunit alpha"/>
    <property type="match status" value="1"/>
</dbReference>
<dbReference type="GO" id="GO:0051015">
    <property type="term" value="F:actin filament binding"/>
    <property type="evidence" value="ECO:0007669"/>
    <property type="project" value="TreeGrafter"/>
</dbReference>
<dbReference type="GO" id="GO:0008290">
    <property type="term" value="C:F-actin capping protein complex"/>
    <property type="evidence" value="ECO:0007669"/>
    <property type="project" value="UniProtKB-UniRule"/>
</dbReference>
<dbReference type="PRINTS" id="PR00191">
    <property type="entry name" value="FACTINCAPA"/>
</dbReference>
<keyword evidence="2 4" id="KW-0117">Actin capping</keyword>
<evidence type="ECO:0000256" key="1">
    <source>
        <dbReference type="ARBA" id="ARBA00010479"/>
    </source>
</evidence>
<comment type="function">
    <text evidence="4">F-actin-capping proteins bind in a Ca(2+)-independent manner to the fast growing ends of actin filaments (barbed end) thereby blocking the exchange of subunits at these ends. Unlike other capping proteins (such as gelsolin and severin), these proteins do not sever actin filaments.</text>
</comment>
<dbReference type="InterPro" id="IPR042489">
    <property type="entry name" value="CapZ_alpha_1"/>
</dbReference>
<dbReference type="PANTHER" id="PTHR10653:SF0">
    <property type="entry name" value="F-ACTIN-CAPPING PROTEIN SUBUNIT ALPHA"/>
    <property type="match status" value="1"/>
</dbReference>
<evidence type="ECO:0000256" key="3">
    <source>
        <dbReference type="ARBA" id="ARBA00023203"/>
    </source>
</evidence>
<dbReference type="PANTHER" id="PTHR10653">
    <property type="entry name" value="F-ACTIN-CAPPING PROTEIN SUBUNIT ALPHA"/>
    <property type="match status" value="1"/>
</dbReference>
<keyword evidence="3 4" id="KW-0009">Actin-binding</keyword>
<dbReference type="OMA" id="VACIEDH"/>
<comment type="similarity">
    <text evidence="1 4">Belongs to the F-actin-capping protein alpha subunit family.</text>
</comment>
<dbReference type="EMBL" id="AK422958">
    <property type="protein sequence ID" value="BAN41401.1"/>
    <property type="molecule type" value="mRNA"/>
</dbReference>